<dbReference type="AlphaFoldDB" id="A0A1N7GJK5"/>
<evidence type="ECO:0000256" key="1">
    <source>
        <dbReference type="ARBA" id="ARBA00023002"/>
    </source>
</evidence>
<dbReference type="InterPro" id="IPR011251">
    <property type="entry name" value="Luciferase-like_dom"/>
</dbReference>
<feature type="domain" description="Luciferase-like" evidence="2">
    <location>
        <begin position="1"/>
        <end position="200"/>
    </location>
</feature>
<sequence length="286" mass="31538">MRFGICILPDMPWRDARPLWEEAEQMGFDHAWTYDHLVWGGLPDSTWFSCIPTLTAAAMVTTRIGLGPFVSSPNFRHPATLAREAQTLADISGDRLLLGLGAGGTPDDTLTGDRTLPPRQRVDRLQEFTRMLDLCLREDHAGVEGEYFAVGDLRRVGQPPRDRIPLLLAGNGPRSVRFAAREADGWITTGTPSDDLDTWFTGVARSVEILDTTLAETGRDQGFARYLSLDSGPRQSLESIGVFDEMVGRAGGLGFTDLIVHRPRLTEPHRAPLEVLEKVAARGLPH</sequence>
<dbReference type="PANTHER" id="PTHR43244">
    <property type="match status" value="1"/>
</dbReference>
<name>A0A1N7GJK5_9NOCA</name>
<dbReference type="InterPro" id="IPR036661">
    <property type="entry name" value="Luciferase-like_sf"/>
</dbReference>
<evidence type="ECO:0000313" key="3">
    <source>
        <dbReference type="EMBL" id="SIS12712.1"/>
    </source>
</evidence>
<dbReference type="STRING" id="1344003.SAMN05445060_2863"/>
<accession>A0A1N7GJK5</accession>
<dbReference type="InterPro" id="IPR050564">
    <property type="entry name" value="F420-G6PD/mer"/>
</dbReference>
<dbReference type="GO" id="GO:0016705">
    <property type="term" value="F:oxidoreductase activity, acting on paired donors, with incorporation or reduction of molecular oxygen"/>
    <property type="evidence" value="ECO:0007669"/>
    <property type="project" value="InterPro"/>
</dbReference>
<dbReference type="RefSeq" id="WP_076480625.1">
    <property type="nucleotide sequence ID" value="NZ_FTNT01000008.1"/>
</dbReference>
<dbReference type="PANTHER" id="PTHR43244:SF1">
    <property type="entry name" value="5,10-METHYLENETETRAHYDROMETHANOPTERIN REDUCTASE"/>
    <property type="match status" value="1"/>
</dbReference>
<gene>
    <name evidence="3" type="ORF">SAMN05445060_2863</name>
</gene>
<dbReference type="EMBL" id="FTNT01000008">
    <property type="protein sequence ID" value="SIS12712.1"/>
    <property type="molecule type" value="Genomic_DNA"/>
</dbReference>
<keyword evidence="3" id="KW-0503">Monooxygenase</keyword>
<reference evidence="3 4" key="1">
    <citation type="submission" date="2017-01" db="EMBL/GenBank/DDBJ databases">
        <authorList>
            <person name="Mah S.A."/>
            <person name="Swanson W.J."/>
            <person name="Moy G.W."/>
            <person name="Vacquier V.D."/>
        </authorList>
    </citation>
    <scope>NUCLEOTIDE SEQUENCE [LARGE SCALE GENOMIC DNA]</scope>
    <source>
        <strain evidence="3 4">CPCC 203464</strain>
    </source>
</reference>
<evidence type="ECO:0000259" key="2">
    <source>
        <dbReference type="Pfam" id="PF00296"/>
    </source>
</evidence>
<protein>
    <submittedName>
        <fullName evidence="3">Luciferase-like monooxygenase</fullName>
    </submittedName>
</protein>
<dbReference type="Gene3D" id="3.20.20.30">
    <property type="entry name" value="Luciferase-like domain"/>
    <property type="match status" value="1"/>
</dbReference>
<evidence type="ECO:0000313" key="4">
    <source>
        <dbReference type="Proteomes" id="UP000186218"/>
    </source>
</evidence>
<dbReference type="OrthoDB" id="7374740at2"/>
<dbReference type="Pfam" id="PF00296">
    <property type="entry name" value="Bac_luciferase"/>
    <property type="match status" value="1"/>
</dbReference>
<proteinExistence type="predicted"/>
<keyword evidence="4" id="KW-1185">Reference proteome</keyword>
<keyword evidence="1" id="KW-0560">Oxidoreductase</keyword>
<organism evidence="3 4">
    <name type="scientific">Williamsia sterculiae</name>
    <dbReference type="NCBI Taxonomy" id="1344003"/>
    <lineage>
        <taxon>Bacteria</taxon>
        <taxon>Bacillati</taxon>
        <taxon>Actinomycetota</taxon>
        <taxon>Actinomycetes</taxon>
        <taxon>Mycobacteriales</taxon>
        <taxon>Nocardiaceae</taxon>
        <taxon>Williamsia</taxon>
    </lineage>
</organism>
<dbReference type="Proteomes" id="UP000186218">
    <property type="component" value="Unassembled WGS sequence"/>
</dbReference>
<dbReference type="SUPFAM" id="SSF51679">
    <property type="entry name" value="Bacterial luciferase-like"/>
    <property type="match status" value="1"/>
</dbReference>
<dbReference type="GO" id="GO:0004497">
    <property type="term" value="F:monooxygenase activity"/>
    <property type="evidence" value="ECO:0007669"/>
    <property type="project" value="UniProtKB-KW"/>
</dbReference>